<protein>
    <recommendedName>
        <fullName evidence="4">Peptidase M20 dimerisation domain-containing protein</fullName>
    </recommendedName>
</protein>
<dbReference type="PANTHER" id="PTHR43808:SF25">
    <property type="entry name" value="PEPTIDASE M20 DIMERISATION DOMAIN-CONTAINING PROTEIN"/>
    <property type="match status" value="1"/>
</dbReference>
<dbReference type="InterPro" id="IPR036264">
    <property type="entry name" value="Bact_exopeptidase_dim_dom"/>
</dbReference>
<dbReference type="Gene3D" id="3.30.70.360">
    <property type="match status" value="1"/>
</dbReference>
<feature type="non-terminal residue" evidence="3">
    <location>
        <position position="1"/>
    </location>
</feature>
<dbReference type="GO" id="GO:0016787">
    <property type="term" value="F:hydrolase activity"/>
    <property type="evidence" value="ECO:0007669"/>
    <property type="project" value="UniProtKB-KW"/>
</dbReference>
<dbReference type="Pfam" id="PF01546">
    <property type="entry name" value="Peptidase_M20"/>
    <property type="match status" value="1"/>
</dbReference>
<dbReference type="AlphaFoldDB" id="X0XD81"/>
<reference evidence="3" key="1">
    <citation type="journal article" date="2014" name="Front. Microbiol.">
        <title>High frequency of phylogenetically diverse reductive dehalogenase-homologous genes in deep subseafloor sedimentary metagenomes.</title>
        <authorList>
            <person name="Kawai M."/>
            <person name="Futagami T."/>
            <person name="Toyoda A."/>
            <person name="Takaki Y."/>
            <person name="Nishi S."/>
            <person name="Hori S."/>
            <person name="Arai W."/>
            <person name="Tsubouchi T."/>
            <person name="Morono Y."/>
            <person name="Uchiyama I."/>
            <person name="Ito T."/>
            <person name="Fujiyama A."/>
            <person name="Inagaki F."/>
            <person name="Takami H."/>
        </authorList>
    </citation>
    <scope>NUCLEOTIDE SEQUENCE</scope>
    <source>
        <strain evidence="3">Expedition CK06-06</strain>
    </source>
</reference>
<dbReference type="PANTHER" id="PTHR43808">
    <property type="entry name" value="ACETYLORNITHINE DEACETYLASE"/>
    <property type="match status" value="1"/>
</dbReference>
<dbReference type="SUPFAM" id="SSF53187">
    <property type="entry name" value="Zn-dependent exopeptidases"/>
    <property type="match status" value="1"/>
</dbReference>
<sequence>QRNLSQMNLTVDKWEPDLNELKKHPGYVPVELDYVNRPNVVGIYKGSGGGRSLLFNGHVDVIPAEPLEAWKHDPWGGEIDGGKIYGRGASDMKSGVAAMTMALHCVMKAGIKLRGDIFLEYVMDEEISGHGTLDCILRGYKADAGISCEAGDLEVQPATTGSMWFEIKIHGKSASMSRLWQAVSAIEKGYQMYQAVSAHQTNRLKEKKHPLYPDPRGSLACFVGMFQSGNYPSSPSDLCILKGRMGVLPNENPK</sequence>
<comment type="caution">
    <text evidence="3">The sequence shown here is derived from an EMBL/GenBank/DDBJ whole genome shotgun (WGS) entry which is preliminary data.</text>
</comment>
<evidence type="ECO:0000313" key="3">
    <source>
        <dbReference type="EMBL" id="GAG33377.1"/>
    </source>
</evidence>
<gene>
    <name evidence="3" type="ORF">S01H1_61348</name>
</gene>
<evidence type="ECO:0008006" key="4">
    <source>
        <dbReference type="Google" id="ProtNLM"/>
    </source>
</evidence>
<evidence type="ECO:0000256" key="2">
    <source>
        <dbReference type="ARBA" id="ARBA00022801"/>
    </source>
</evidence>
<dbReference type="InterPro" id="IPR050072">
    <property type="entry name" value="Peptidase_M20A"/>
</dbReference>
<dbReference type="EMBL" id="BARS01040220">
    <property type="protein sequence ID" value="GAG33377.1"/>
    <property type="molecule type" value="Genomic_DNA"/>
</dbReference>
<evidence type="ECO:0000256" key="1">
    <source>
        <dbReference type="ARBA" id="ARBA00022723"/>
    </source>
</evidence>
<organism evidence="3">
    <name type="scientific">marine sediment metagenome</name>
    <dbReference type="NCBI Taxonomy" id="412755"/>
    <lineage>
        <taxon>unclassified sequences</taxon>
        <taxon>metagenomes</taxon>
        <taxon>ecological metagenomes</taxon>
    </lineage>
</organism>
<dbReference type="GO" id="GO:0046872">
    <property type="term" value="F:metal ion binding"/>
    <property type="evidence" value="ECO:0007669"/>
    <property type="project" value="UniProtKB-KW"/>
</dbReference>
<dbReference type="Gene3D" id="3.40.630.10">
    <property type="entry name" value="Zn peptidases"/>
    <property type="match status" value="1"/>
</dbReference>
<keyword evidence="1" id="KW-0479">Metal-binding</keyword>
<name>X0XD81_9ZZZZ</name>
<dbReference type="InterPro" id="IPR002933">
    <property type="entry name" value="Peptidase_M20"/>
</dbReference>
<accession>X0XD81</accession>
<dbReference type="SUPFAM" id="SSF55031">
    <property type="entry name" value="Bacterial exopeptidase dimerisation domain"/>
    <property type="match status" value="1"/>
</dbReference>
<feature type="non-terminal residue" evidence="3">
    <location>
        <position position="254"/>
    </location>
</feature>
<proteinExistence type="predicted"/>
<keyword evidence="2" id="KW-0378">Hydrolase</keyword>